<dbReference type="GO" id="GO:0030170">
    <property type="term" value="F:pyridoxal phosphate binding"/>
    <property type="evidence" value="ECO:0007669"/>
    <property type="project" value="InterPro"/>
</dbReference>
<dbReference type="InterPro" id="IPR000277">
    <property type="entry name" value="Cys/Met-Metab_PyrdxlP-dep_enz"/>
</dbReference>
<dbReference type="GO" id="GO:0019450">
    <property type="term" value="P:L-cysteine catabolic process to pyruvate"/>
    <property type="evidence" value="ECO:0007669"/>
    <property type="project" value="TreeGrafter"/>
</dbReference>
<comment type="similarity">
    <text evidence="2 7">Belongs to the trans-sulfuration enzymes family.</text>
</comment>
<dbReference type="EMBL" id="CP013232">
    <property type="protein sequence ID" value="AMO95666.1"/>
    <property type="molecule type" value="Genomic_DNA"/>
</dbReference>
<sequence length="392" mass="42259">MRKSNSTVLAQIGLFPLGSISSPITPAINATTFIVNNFKELLPIDNASLIAGSDETFAGLYYGGVDTPTTRHLANQVAKIERGRFTVLTPSGQSAIHLLLAAATKSGDHILVCDTVIYSTRWLLDQHFRALGVDVEYFEPQDAAVLSNRLRTNTKVVFWESPGAFTFELVDGNAVLEACKDHPAITVMDNTWAASTFHHPLEAGIDVALISLTKTHAASGGVSLGAIVTKDRNLFQRTKSIAALLGSHVGSDACASAIQSMSTLGARLSCQMATTSQAISVFTSMAGIKRVLHPTQPNGKGNLFVRDYDGFNSLVSVEFAWSLDETIQRLDCLKVIKVGYGWGGTISLVNHFDPSAWPSSKRLPLSGNCARFYFGLEDANDIESDLRTAFES</sequence>
<evidence type="ECO:0000256" key="4">
    <source>
        <dbReference type="ARBA" id="ARBA00023239"/>
    </source>
</evidence>
<name>A0A127PCW3_9BURK</name>
<protein>
    <submittedName>
        <fullName evidence="8">Cys/Met metabolism PLP-dependent enzyme family protein</fullName>
    </submittedName>
</protein>
<dbReference type="Proteomes" id="UP000072421">
    <property type="component" value="Chromosome"/>
</dbReference>
<dbReference type="RefSeq" id="WP_061540434.1">
    <property type="nucleotide sequence ID" value="NZ_CP013232.1"/>
</dbReference>
<dbReference type="InterPro" id="IPR006233">
    <property type="entry name" value="Cys_b_lyase_bac"/>
</dbReference>
<dbReference type="InterPro" id="IPR015424">
    <property type="entry name" value="PyrdxlP-dep_Trfase"/>
</dbReference>
<dbReference type="PANTHER" id="PTHR43500">
    <property type="entry name" value="CYSTATHIONINE BETA-LYASE-RELATED"/>
    <property type="match status" value="1"/>
</dbReference>
<evidence type="ECO:0000313" key="8">
    <source>
        <dbReference type="EMBL" id="AMO95666.1"/>
    </source>
</evidence>
<organism evidence="8">
    <name type="scientific">Collimonas fungivorans</name>
    <dbReference type="NCBI Taxonomy" id="158899"/>
    <lineage>
        <taxon>Bacteria</taxon>
        <taxon>Pseudomonadati</taxon>
        <taxon>Pseudomonadota</taxon>
        <taxon>Betaproteobacteria</taxon>
        <taxon>Burkholderiales</taxon>
        <taxon>Oxalobacteraceae</taxon>
        <taxon>Collimonas</taxon>
    </lineage>
</organism>
<keyword evidence="3 6" id="KW-0663">Pyridoxal phosphate</keyword>
<dbReference type="AlphaFoldDB" id="A0A127PCW3"/>
<comment type="catalytic activity">
    <reaction evidence="5">
        <text>L,L-cystathionine + H2O = L-homocysteine + pyruvate + NH4(+)</text>
        <dbReference type="Rhea" id="RHEA:13965"/>
        <dbReference type="ChEBI" id="CHEBI:15361"/>
        <dbReference type="ChEBI" id="CHEBI:15377"/>
        <dbReference type="ChEBI" id="CHEBI:28938"/>
        <dbReference type="ChEBI" id="CHEBI:58161"/>
        <dbReference type="ChEBI" id="CHEBI:58199"/>
    </reaction>
</comment>
<dbReference type="PANTHER" id="PTHR43500:SF1">
    <property type="entry name" value="CYSTATHIONINE BETA-LYASE-RELATED"/>
    <property type="match status" value="1"/>
</dbReference>
<evidence type="ECO:0000256" key="7">
    <source>
        <dbReference type="RuleBase" id="RU362118"/>
    </source>
</evidence>
<dbReference type="InterPro" id="IPR015422">
    <property type="entry name" value="PyrdxlP-dep_Trfase_small"/>
</dbReference>
<proteinExistence type="inferred from homology"/>
<gene>
    <name evidence="8" type="ORF">CFter6_3009</name>
</gene>
<evidence type="ECO:0000256" key="1">
    <source>
        <dbReference type="ARBA" id="ARBA00001933"/>
    </source>
</evidence>
<dbReference type="Gene3D" id="3.40.640.10">
    <property type="entry name" value="Type I PLP-dependent aspartate aminotransferase-like (Major domain)"/>
    <property type="match status" value="1"/>
</dbReference>
<dbReference type="InterPro" id="IPR015421">
    <property type="entry name" value="PyrdxlP-dep_Trfase_major"/>
</dbReference>
<dbReference type="OrthoDB" id="9805807at2"/>
<evidence type="ECO:0000256" key="2">
    <source>
        <dbReference type="ARBA" id="ARBA00009077"/>
    </source>
</evidence>
<dbReference type="PIRSF" id="PIRSF001434">
    <property type="entry name" value="CGS"/>
    <property type="match status" value="1"/>
</dbReference>
<accession>A0A127PCW3</accession>
<dbReference type="SUPFAM" id="SSF53383">
    <property type="entry name" value="PLP-dependent transferases"/>
    <property type="match status" value="1"/>
</dbReference>
<feature type="modified residue" description="N6-(pyridoxal phosphate)lysine" evidence="6">
    <location>
        <position position="214"/>
    </location>
</feature>
<dbReference type="GO" id="GO:0047804">
    <property type="term" value="F:cysteine-S-conjugate beta-lyase activity"/>
    <property type="evidence" value="ECO:0007669"/>
    <property type="project" value="InterPro"/>
</dbReference>
<dbReference type="PATRIC" id="fig|158899.10.peg.3003"/>
<evidence type="ECO:0000256" key="5">
    <source>
        <dbReference type="ARBA" id="ARBA00047517"/>
    </source>
</evidence>
<evidence type="ECO:0000256" key="6">
    <source>
        <dbReference type="PIRSR" id="PIRSR001434-2"/>
    </source>
</evidence>
<dbReference type="Pfam" id="PF01053">
    <property type="entry name" value="Cys_Met_Meta_PP"/>
    <property type="match status" value="1"/>
</dbReference>
<evidence type="ECO:0000313" key="9">
    <source>
        <dbReference type="Proteomes" id="UP000072421"/>
    </source>
</evidence>
<dbReference type="GO" id="GO:0019346">
    <property type="term" value="P:transsulfuration"/>
    <property type="evidence" value="ECO:0007669"/>
    <property type="project" value="InterPro"/>
</dbReference>
<reference evidence="8 9" key="1">
    <citation type="submission" date="2015-11" db="EMBL/GenBank/DDBJ databases">
        <title>Exploring the genomic traits of fungus-feeding bacterial genus Collimonas.</title>
        <authorList>
            <person name="Song C."/>
            <person name="Schmidt R."/>
            <person name="de Jager V."/>
            <person name="Krzyzanowska D."/>
            <person name="Jongedijk E."/>
            <person name="Cankar K."/>
            <person name="Beekwilder J."/>
            <person name="van Veen A."/>
            <person name="de Boer W."/>
            <person name="van Veen J.A."/>
            <person name="Garbeva P."/>
        </authorList>
    </citation>
    <scope>NUCLEOTIDE SEQUENCE [LARGE SCALE GENOMIC DNA]</scope>
    <source>
        <strain evidence="8 9">Ter6</strain>
    </source>
</reference>
<keyword evidence="4" id="KW-0456">Lyase</keyword>
<dbReference type="Gene3D" id="3.90.1150.10">
    <property type="entry name" value="Aspartate Aminotransferase, domain 1"/>
    <property type="match status" value="1"/>
</dbReference>
<comment type="cofactor">
    <cofactor evidence="1 7">
        <name>pyridoxal 5'-phosphate</name>
        <dbReference type="ChEBI" id="CHEBI:597326"/>
    </cofactor>
</comment>
<evidence type="ECO:0000256" key="3">
    <source>
        <dbReference type="ARBA" id="ARBA00022898"/>
    </source>
</evidence>